<organism evidence="1 2">
    <name type="scientific">Phellinidium pouzarii</name>
    <dbReference type="NCBI Taxonomy" id="167371"/>
    <lineage>
        <taxon>Eukaryota</taxon>
        <taxon>Fungi</taxon>
        <taxon>Dikarya</taxon>
        <taxon>Basidiomycota</taxon>
        <taxon>Agaricomycotina</taxon>
        <taxon>Agaricomycetes</taxon>
        <taxon>Hymenochaetales</taxon>
        <taxon>Hymenochaetaceae</taxon>
        <taxon>Phellinidium</taxon>
    </lineage>
</organism>
<protein>
    <submittedName>
        <fullName evidence="1">Uncharacterized protein</fullName>
    </submittedName>
</protein>
<gene>
    <name evidence="1" type="ORF">EW145_g1789</name>
</gene>
<reference evidence="1 2" key="1">
    <citation type="submission" date="2019-02" db="EMBL/GenBank/DDBJ databases">
        <title>Genome sequencing of the rare red list fungi Phellinidium pouzarii.</title>
        <authorList>
            <person name="Buettner E."/>
            <person name="Kellner H."/>
        </authorList>
    </citation>
    <scope>NUCLEOTIDE SEQUENCE [LARGE SCALE GENOMIC DNA]</scope>
    <source>
        <strain evidence="1 2">DSM 108285</strain>
    </source>
</reference>
<dbReference type="EMBL" id="SGPK01000053">
    <property type="protein sequence ID" value="THH09770.1"/>
    <property type="molecule type" value="Genomic_DNA"/>
</dbReference>
<keyword evidence="2" id="KW-1185">Reference proteome</keyword>
<dbReference type="Proteomes" id="UP000308199">
    <property type="component" value="Unassembled WGS sequence"/>
</dbReference>
<evidence type="ECO:0000313" key="1">
    <source>
        <dbReference type="EMBL" id="THH09770.1"/>
    </source>
</evidence>
<sequence>MSTHSNPYVQGGWYGASSFTLGPDQNADPPSAYGALPMLNTTDASDENLAGYTAFRDAEGRSIALIEWTARPAVEVRGAVVKSSASEWVKVEQDPIFGRPVRRMEVRGAKFVWCPNGEALLLFTQAPSSIPLVVVTKQKHVVDLEMSEQALARGLLEPCIVAVTLLLSGRRLE</sequence>
<evidence type="ECO:0000313" key="2">
    <source>
        <dbReference type="Proteomes" id="UP000308199"/>
    </source>
</evidence>
<dbReference type="OrthoDB" id="3191568at2759"/>
<comment type="caution">
    <text evidence="1">The sequence shown here is derived from an EMBL/GenBank/DDBJ whole genome shotgun (WGS) entry which is preliminary data.</text>
</comment>
<accession>A0A4S4LIR7</accession>
<proteinExistence type="predicted"/>
<name>A0A4S4LIR7_9AGAM</name>
<dbReference type="AlphaFoldDB" id="A0A4S4LIR7"/>